<comment type="caution">
    <text evidence="1">The sequence shown here is derived from an EMBL/GenBank/DDBJ whole genome shotgun (WGS) entry which is preliminary data.</text>
</comment>
<reference evidence="1" key="2">
    <citation type="submission" date="2023-04" db="EMBL/GenBank/DDBJ databases">
        <authorList>
            <person name="Bu L."/>
            <person name="Lu L."/>
            <person name="Laidemitt M.R."/>
            <person name="Zhang S.M."/>
            <person name="Mutuku M."/>
            <person name="Mkoji G."/>
            <person name="Steinauer M."/>
            <person name="Loker E.S."/>
        </authorList>
    </citation>
    <scope>NUCLEOTIDE SEQUENCE</scope>
    <source>
        <strain evidence="1">KasaAsao</strain>
        <tissue evidence="1">Whole Snail</tissue>
    </source>
</reference>
<gene>
    <name evidence="1" type="ORF">Bpfe_020792</name>
</gene>
<dbReference type="Proteomes" id="UP001233172">
    <property type="component" value="Unassembled WGS sequence"/>
</dbReference>
<evidence type="ECO:0000313" key="2">
    <source>
        <dbReference type="Proteomes" id="UP001233172"/>
    </source>
</evidence>
<evidence type="ECO:0000313" key="1">
    <source>
        <dbReference type="EMBL" id="KAK0049771.1"/>
    </source>
</evidence>
<accession>A0AAD8B897</accession>
<dbReference type="AlphaFoldDB" id="A0AAD8B897"/>
<feature type="non-terminal residue" evidence="1">
    <location>
        <position position="134"/>
    </location>
</feature>
<dbReference type="PANTHER" id="PTHR12941">
    <property type="entry name" value="ER MEMBRANE PROTEIN COMPLEX"/>
    <property type="match status" value="1"/>
</dbReference>
<sequence>IDAYCKGKGLVIAGYYQANENYNDNEISHVASTIGKKIKENFHDGYLFVVDNRKVKSNCVSQPYKVFTLKENGWKEVDKKGGNSSEDELQKEECLEALLMSGEQRKLRDFDNHLDDVRNDWRNLEVNDMIKQLT</sequence>
<name>A0AAD8B897_BIOPF</name>
<dbReference type="GO" id="GO:0072546">
    <property type="term" value="C:EMC complex"/>
    <property type="evidence" value="ECO:0007669"/>
    <property type="project" value="InterPro"/>
</dbReference>
<reference evidence="1" key="1">
    <citation type="journal article" date="2023" name="PLoS Negl. Trop. Dis.">
        <title>A genome sequence for Biomphalaria pfeifferi, the major vector snail for the human-infecting parasite Schistosoma mansoni.</title>
        <authorList>
            <person name="Bu L."/>
            <person name="Lu L."/>
            <person name="Laidemitt M.R."/>
            <person name="Zhang S.M."/>
            <person name="Mutuku M."/>
            <person name="Mkoji G."/>
            <person name="Steinauer M."/>
            <person name="Loker E.S."/>
        </authorList>
    </citation>
    <scope>NUCLEOTIDE SEQUENCE</scope>
    <source>
        <strain evidence="1">KasaAsao</strain>
    </source>
</reference>
<dbReference type="PANTHER" id="PTHR12941:SF10">
    <property type="entry name" value="ER MEMBRANE PROTEIN COMPLEX SUBUNIT 8_9 HOMOLOG"/>
    <property type="match status" value="1"/>
</dbReference>
<proteinExistence type="predicted"/>
<keyword evidence="2" id="KW-1185">Reference proteome</keyword>
<organism evidence="1 2">
    <name type="scientific">Biomphalaria pfeifferi</name>
    <name type="common">Bloodfluke planorb</name>
    <name type="synonym">Freshwater snail</name>
    <dbReference type="NCBI Taxonomy" id="112525"/>
    <lineage>
        <taxon>Eukaryota</taxon>
        <taxon>Metazoa</taxon>
        <taxon>Spiralia</taxon>
        <taxon>Lophotrochozoa</taxon>
        <taxon>Mollusca</taxon>
        <taxon>Gastropoda</taxon>
        <taxon>Heterobranchia</taxon>
        <taxon>Euthyneura</taxon>
        <taxon>Panpulmonata</taxon>
        <taxon>Hygrophila</taxon>
        <taxon>Lymnaeoidea</taxon>
        <taxon>Planorbidae</taxon>
        <taxon>Biomphalaria</taxon>
    </lineage>
</organism>
<dbReference type="Pfam" id="PF03665">
    <property type="entry name" value="UPF0172"/>
    <property type="match status" value="1"/>
</dbReference>
<dbReference type="EMBL" id="JASAOG010000122">
    <property type="protein sequence ID" value="KAK0049771.1"/>
    <property type="molecule type" value="Genomic_DNA"/>
</dbReference>
<protein>
    <submittedName>
        <fullName evidence="1">ER membrane protein complex subunit 8</fullName>
    </submittedName>
</protein>
<dbReference type="InterPro" id="IPR005366">
    <property type="entry name" value="EMC8/9"/>
</dbReference>